<dbReference type="EMBL" id="CAJVPW010012059">
    <property type="protein sequence ID" value="CAG8631739.1"/>
    <property type="molecule type" value="Genomic_DNA"/>
</dbReference>
<organism evidence="1 2">
    <name type="scientific">Cetraspora pellucida</name>
    <dbReference type="NCBI Taxonomy" id="1433469"/>
    <lineage>
        <taxon>Eukaryota</taxon>
        <taxon>Fungi</taxon>
        <taxon>Fungi incertae sedis</taxon>
        <taxon>Mucoromycota</taxon>
        <taxon>Glomeromycotina</taxon>
        <taxon>Glomeromycetes</taxon>
        <taxon>Diversisporales</taxon>
        <taxon>Gigasporaceae</taxon>
        <taxon>Cetraspora</taxon>
    </lineage>
</organism>
<name>A0ACA9N6E2_9GLOM</name>
<feature type="non-terminal residue" evidence="1">
    <location>
        <position position="1"/>
    </location>
</feature>
<gene>
    <name evidence="1" type="ORF">SPELUC_LOCUS8248</name>
</gene>
<keyword evidence="2" id="KW-1185">Reference proteome</keyword>
<proteinExistence type="predicted"/>
<evidence type="ECO:0000313" key="1">
    <source>
        <dbReference type="EMBL" id="CAG8631739.1"/>
    </source>
</evidence>
<comment type="caution">
    <text evidence="1">The sequence shown here is derived from an EMBL/GenBank/DDBJ whole genome shotgun (WGS) entry which is preliminary data.</text>
</comment>
<dbReference type="Proteomes" id="UP000789366">
    <property type="component" value="Unassembled WGS sequence"/>
</dbReference>
<evidence type="ECO:0000313" key="2">
    <source>
        <dbReference type="Proteomes" id="UP000789366"/>
    </source>
</evidence>
<feature type="non-terminal residue" evidence="1">
    <location>
        <position position="124"/>
    </location>
</feature>
<protein>
    <submittedName>
        <fullName evidence="1">2851_t:CDS:1</fullName>
    </submittedName>
</protein>
<accession>A0ACA9N6E2</accession>
<sequence length="124" mass="14374">TLDNLENNISNIENTTESTDLMDVNKSSDITLFSLPPSWALKHNQKYEKKRGKRLSKNIVEVLKRFFMLGQANSSDRYTASDMHNGLLELVESKEINEEDIPTQSTIENWINHYSQESKKKQQN</sequence>
<reference evidence="1" key="1">
    <citation type="submission" date="2021-06" db="EMBL/GenBank/DDBJ databases">
        <authorList>
            <person name="Kallberg Y."/>
            <person name="Tangrot J."/>
            <person name="Rosling A."/>
        </authorList>
    </citation>
    <scope>NUCLEOTIDE SEQUENCE</scope>
    <source>
        <strain evidence="1">28 12/20/2015</strain>
    </source>
</reference>